<evidence type="ECO:0000313" key="5">
    <source>
        <dbReference type="EMBL" id="PTQ28129.1"/>
    </source>
</evidence>
<dbReference type="Pfam" id="PF07714">
    <property type="entry name" value="PK_Tyr_Ser-Thr"/>
    <property type="match status" value="1"/>
</dbReference>
<dbReference type="OrthoDB" id="8891264at2759"/>
<keyword evidence="2" id="KW-0547">Nucleotide-binding</keyword>
<gene>
    <name evidence="5" type="ORF">MARPO_0172s0001</name>
</gene>
<dbReference type="PROSITE" id="PS00107">
    <property type="entry name" value="PROTEIN_KINASE_ATP"/>
    <property type="match status" value="1"/>
</dbReference>
<keyword evidence="3" id="KW-1133">Transmembrane helix</keyword>
<name>A0A2R6W2Q9_MARPO</name>
<comment type="subcellular location">
    <subcellularLocation>
        <location evidence="1">Membrane</location>
        <topology evidence="1">Single-pass membrane protein</topology>
    </subcellularLocation>
</comment>
<keyword evidence="3" id="KW-0472">Membrane</keyword>
<dbReference type="SUPFAM" id="SSF56112">
    <property type="entry name" value="Protein kinase-like (PK-like)"/>
    <property type="match status" value="1"/>
</dbReference>
<dbReference type="SMR" id="A0A2R6W2Q9"/>
<organism evidence="5 6">
    <name type="scientific">Marchantia polymorpha</name>
    <name type="common">Common liverwort</name>
    <name type="synonym">Marchantia aquatica</name>
    <dbReference type="NCBI Taxonomy" id="3197"/>
    <lineage>
        <taxon>Eukaryota</taxon>
        <taxon>Viridiplantae</taxon>
        <taxon>Streptophyta</taxon>
        <taxon>Embryophyta</taxon>
        <taxon>Marchantiophyta</taxon>
        <taxon>Marchantiopsida</taxon>
        <taxon>Marchantiidae</taxon>
        <taxon>Marchantiales</taxon>
        <taxon>Marchantiaceae</taxon>
        <taxon>Marchantia</taxon>
    </lineage>
</organism>
<dbReference type="EMBL" id="KZ772842">
    <property type="protein sequence ID" value="PTQ28129.1"/>
    <property type="molecule type" value="Genomic_DNA"/>
</dbReference>
<evidence type="ECO:0000256" key="1">
    <source>
        <dbReference type="ARBA" id="ARBA00004167"/>
    </source>
</evidence>
<evidence type="ECO:0000259" key="4">
    <source>
        <dbReference type="PROSITE" id="PS50011"/>
    </source>
</evidence>
<reference evidence="6" key="1">
    <citation type="journal article" date="2017" name="Cell">
        <title>Insights into land plant evolution garnered from the Marchantia polymorpha genome.</title>
        <authorList>
            <person name="Bowman J.L."/>
            <person name="Kohchi T."/>
            <person name="Yamato K.T."/>
            <person name="Jenkins J."/>
            <person name="Shu S."/>
            <person name="Ishizaki K."/>
            <person name="Yamaoka S."/>
            <person name="Nishihama R."/>
            <person name="Nakamura Y."/>
            <person name="Berger F."/>
            <person name="Adam C."/>
            <person name="Aki S.S."/>
            <person name="Althoff F."/>
            <person name="Araki T."/>
            <person name="Arteaga-Vazquez M.A."/>
            <person name="Balasubrmanian S."/>
            <person name="Barry K."/>
            <person name="Bauer D."/>
            <person name="Boehm C.R."/>
            <person name="Briginshaw L."/>
            <person name="Caballero-Perez J."/>
            <person name="Catarino B."/>
            <person name="Chen F."/>
            <person name="Chiyoda S."/>
            <person name="Chovatia M."/>
            <person name="Davies K.M."/>
            <person name="Delmans M."/>
            <person name="Demura T."/>
            <person name="Dierschke T."/>
            <person name="Dolan L."/>
            <person name="Dorantes-Acosta A.E."/>
            <person name="Eklund D.M."/>
            <person name="Florent S.N."/>
            <person name="Flores-Sandoval E."/>
            <person name="Fujiyama A."/>
            <person name="Fukuzawa H."/>
            <person name="Galik B."/>
            <person name="Grimanelli D."/>
            <person name="Grimwood J."/>
            <person name="Grossniklaus U."/>
            <person name="Hamada T."/>
            <person name="Haseloff J."/>
            <person name="Hetherington A.J."/>
            <person name="Higo A."/>
            <person name="Hirakawa Y."/>
            <person name="Hundley H.N."/>
            <person name="Ikeda Y."/>
            <person name="Inoue K."/>
            <person name="Inoue S.I."/>
            <person name="Ishida S."/>
            <person name="Jia Q."/>
            <person name="Kakita M."/>
            <person name="Kanazawa T."/>
            <person name="Kawai Y."/>
            <person name="Kawashima T."/>
            <person name="Kennedy M."/>
            <person name="Kinose K."/>
            <person name="Kinoshita T."/>
            <person name="Kohara Y."/>
            <person name="Koide E."/>
            <person name="Komatsu K."/>
            <person name="Kopischke S."/>
            <person name="Kubo M."/>
            <person name="Kyozuka J."/>
            <person name="Lagercrantz U."/>
            <person name="Lin S.S."/>
            <person name="Lindquist E."/>
            <person name="Lipzen A.M."/>
            <person name="Lu C.W."/>
            <person name="De Luna E."/>
            <person name="Martienssen R.A."/>
            <person name="Minamino N."/>
            <person name="Mizutani M."/>
            <person name="Mizutani M."/>
            <person name="Mochizuki N."/>
            <person name="Monte I."/>
            <person name="Mosher R."/>
            <person name="Nagasaki H."/>
            <person name="Nakagami H."/>
            <person name="Naramoto S."/>
            <person name="Nishitani K."/>
            <person name="Ohtani M."/>
            <person name="Okamoto T."/>
            <person name="Okumura M."/>
            <person name="Phillips J."/>
            <person name="Pollak B."/>
            <person name="Reinders A."/>
            <person name="Rovekamp M."/>
            <person name="Sano R."/>
            <person name="Sawa S."/>
            <person name="Schmid M.W."/>
            <person name="Shirakawa M."/>
            <person name="Solano R."/>
            <person name="Spunde A."/>
            <person name="Suetsugu N."/>
            <person name="Sugano S."/>
            <person name="Sugiyama A."/>
            <person name="Sun R."/>
            <person name="Suzuki Y."/>
            <person name="Takenaka M."/>
            <person name="Takezawa D."/>
            <person name="Tomogane H."/>
            <person name="Tsuzuki M."/>
            <person name="Ueda T."/>
            <person name="Umeda M."/>
            <person name="Ward J.M."/>
            <person name="Watanabe Y."/>
            <person name="Yazaki K."/>
            <person name="Yokoyama R."/>
            <person name="Yoshitake Y."/>
            <person name="Yotsui I."/>
            <person name="Zachgo S."/>
            <person name="Schmutz J."/>
        </authorList>
    </citation>
    <scope>NUCLEOTIDE SEQUENCE [LARGE SCALE GENOMIC DNA]</scope>
    <source>
        <strain evidence="6">Tak-1</strain>
    </source>
</reference>
<dbReference type="InterPro" id="IPR024788">
    <property type="entry name" value="Malectin-like_Carb-bd_dom"/>
</dbReference>
<dbReference type="GO" id="GO:0004713">
    <property type="term" value="F:protein tyrosine kinase activity"/>
    <property type="evidence" value="ECO:0007669"/>
    <property type="project" value="InterPro"/>
</dbReference>
<dbReference type="InterPro" id="IPR011009">
    <property type="entry name" value="Kinase-like_dom_sf"/>
</dbReference>
<evidence type="ECO:0000256" key="3">
    <source>
        <dbReference type="SAM" id="Phobius"/>
    </source>
</evidence>
<evidence type="ECO:0000313" key="6">
    <source>
        <dbReference type="Proteomes" id="UP000244005"/>
    </source>
</evidence>
<dbReference type="FunFam" id="3.30.200.20:FF:000394">
    <property type="entry name" value="Leucine-rich repeat receptor-like protein kinase"/>
    <property type="match status" value="1"/>
</dbReference>
<protein>
    <recommendedName>
        <fullName evidence="4">Protein kinase domain-containing protein</fullName>
    </recommendedName>
</protein>
<dbReference type="SMART" id="SM00219">
    <property type="entry name" value="TyrKc"/>
    <property type="match status" value="1"/>
</dbReference>
<feature type="binding site" evidence="2">
    <location>
        <position position="528"/>
    </location>
    <ligand>
        <name>ATP</name>
        <dbReference type="ChEBI" id="CHEBI:30616"/>
    </ligand>
</feature>
<feature type="transmembrane region" description="Helical" evidence="3">
    <location>
        <begin position="388"/>
        <end position="411"/>
    </location>
</feature>
<dbReference type="PANTHER" id="PTHR45631">
    <property type="entry name" value="OS07G0107800 PROTEIN-RELATED"/>
    <property type="match status" value="1"/>
</dbReference>
<dbReference type="Pfam" id="PF12819">
    <property type="entry name" value="Malectin_like"/>
    <property type="match status" value="2"/>
</dbReference>
<dbReference type="InterPro" id="IPR000719">
    <property type="entry name" value="Prot_kinase_dom"/>
</dbReference>
<dbReference type="InterPro" id="IPR017441">
    <property type="entry name" value="Protein_kinase_ATP_BS"/>
</dbReference>
<feature type="domain" description="Protein kinase" evidence="4">
    <location>
        <begin position="500"/>
        <end position="670"/>
    </location>
</feature>
<dbReference type="Gene3D" id="3.30.200.20">
    <property type="entry name" value="Phosphorylase Kinase, domain 1"/>
    <property type="match status" value="1"/>
</dbReference>
<dbReference type="AlphaFoldDB" id="A0A2R6W2Q9"/>
<dbReference type="PROSITE" id="PS50011">
    <property type="entry name" value="PROTEIN_KINASE_DOM"/>
    <property type="match status" value="1"/>
</dbReference>
<dbReference type="Proteomes" id="UP000244005">
    <property type="component" value="Unassembled WGS sequence"/>
</dbReference>
<keyword evidence="3" id="KW-0812">Transmembrane</keyword>
<keyword evidence="2" id="KW-0067">ATP-binding</keyword>
<evidence type="ECO:0000256" key="2">
    <source>
        <dbReference type="PROSITE-ProRule" id="PRU10141"/>
    </source>
</evidence>
<dbReference type="InterPro" id="IPR001245">
    <property type="entry name" value="Ser-Thr/Tyr_kinase_cat_dom"/>
</dbReference>
<keyword evidence="6" id="KW-1185">Reference proteome</keyword>
<dbReference type="GO" id="GO:0016020">
    <property type="term" value="C:membrane"/>
    <property type="evidence" value="ECO:0007669"/>
    <property type="project" value="UniProtKB-SubCell"/>
</dbReference>
<dbReference type="GO" id="GO:0005524">
    <property type="term" value="F:ATP binding"/>
    <property type="evidence" value="ECO:0007669"/>
    <property type="project" value="UniProtKB-UniRule"/>
</dbReference>
<accession>A0A2R6W2Q9</accession>
<dbReference type="InterPro" id="IPR020635">
    <property type="entry name" value="Tyr_kinase_cat_dom"/>
</dbReference>
<proteinExistence type="predicted"/>
<sequence length="670" mass="73788">MSRFRRGHGFLLWIRCRESCGRPTNKAVQASVNDNARQVQSLRFFSPYRSKHCYTLPAVYNSSYILRAMFLYSNFQAASDQHSFDVSIDSTLADTVNITSAEVDTPQVFEYIDFASSPWMYRPLSPPWSFNLLLPACTLKIRMIDCVTPPAKTSRVILVPDDNFDKQPMVVMQTARLDSTVCWFTPIPQYDLQRTAYYYTNLFSAEIQTVNATDTRLLNVQYNNFPWGPWLVDVSSSTFNEKHILVNTEVEIYTGGVNFTLSAPPNATLDPLLNAAQIYASRAVVVLRTNDVDGSSHLLPVASLKVRKAASTVAALVSVKAALGLNSWAGDPCLPVPYSWVTCYNSSSPRVITITDGNVNLCSATENCPDLAAPGPGGDSKSSGVSGAVIGVAVGGVVVVSLILVLLLFLYCRRSRRPPSVHAAMSETASSDVKGKIAPVLIEHSESLVFDTDMPDEILEHHILQEKGAVAPSSRSGASTAGHVNQARGFFLAEVQRATNGYEKKIGEGGFGLVYHGKLPDGSEVAVKVNSEKSGQGTTEFINEVSLLSRVHHRNLVSLVGYCEESGQQSLVYEYMSKGTLREHLYGKGTSENQFGFSFRLNESLCDLTYTDEGWIRCVRVRADMKGTLTWTERLNIAIDAAKGTRLPPNEAQIRVSTQRSRRDFSLGYR</sequence>
<dbReference type="PANTHER" id="PTHR45631:SF68">
    <property type="entry name" value="REPEAT FAMILY PROTEIN, PUTATIVE, EXPRESSED-RELATED"/>
    <property type="match status" value="1"/>
</dbReference>